<dbReference type="PANTHER" id="PTHR36752:SF2">
    <property type="entry name" value="OS12G0405700 PROTEIN"/>
    <property type="match status" value="1"/>
</dbReference>
<dbReference type="EMBL" id="CP097502">
    <property type="protein sequence ID" value="URD75208.1"/>
    <property type="molecule type" value="Genomic_DNA"/>
</dbReference>
<dbReference type="Pfam" id="PF08186">
    <property type="entry name" value="Wound_ind"/>
    <property type="match status" value="1"/>
</dbReference>
<dbReference type="OrthoDB" id="1902388at2759"/>
<feature type="compositionally biased region" description="Basic and acidic residues" evidence="1">
    <location>
        <begin position="46"/>
        <end position="65"/>
    </location>
</feature>
<proteinExistence type="predicted"/>
<feature type="non-terminal residue" evidence="2">
    <location>
        <position position="1"/>
    </location>
</feature>
<keyword evidence="3" id="KW-1185">Reference proteome</keyword>
<evidence type="ECO:0000313" key="2">
    <source>
        <dbReference type="EMBL" id="URD75208.1"/>
    </source>
</evidence>
<name>A0A9E7JBM0_9LILI</name>
<accession>A0A9E7JBM0</accession>
<protein>
    <submittedName>
        <fullName evidence="2">Wound-inducible basic protein family</fullName>
    </submittedName>
</protein>
<feature type="region of interest" description="Disordered" evidence="1">
    <location>
        <begin position="37"/>
        <end position="72"/>
    </location>
</feature>
<dbReference type="PANTHER" id="PTHR36752">
    <property type="entry name" value="OS12G0405700 PROTEIN"/>
    <property type="match status" value="1"/>
</dbReference>
<dbReference type="Proteomes" id="UP001055439">
    <property type="component" value="Chromosome 1"/>
</dbReference>
<evidence type="ECO:0000313" key="3">
    <source>
        <dbReference type="Proteomes" id="UP001055439"/>
    </source>
</evidence>
<evidence type="ECO:0000256" key="1">
    <source>
        <dbReference type="SAM" id="MobiDB-lite"/>
    </source>
</evidence>
<organism evidence="2 3">
    <name type="scientific">Musa troglodytarum</name>
    <name type="common">fe'i banana</name>
    <dbReference type="NCBI Taxonomy" id="320322"/>
    <lineage>
        <taxon>Eukaryota</taxon>
        <taxon>Viridiplantae</taxon>
        <taxon>Streptophyta</taxon>
        <taxon>Embryophyta</taxon>
        <taxon>Tracheophyta</taxon>
        <taxon>Spermatophyta</taxon>
        <taxon>Magnoliopsida</taxon>
        <taxon>Liliopsida</taxon>
        <taxon>Zingiberales</taxon>
        <taxon>Musaceae</taxon>
        <taxon>Musa</taxon>
    </lineage>
</organism>
<sequence>TALAEFLLVSGTAGRQERNPNPSDMIYDVNSPLFRSFLSQKGGSSGDKRKSEEQKPKEHKPKASENKPVMTE</sequence>
<dbReference type="InterPro" id="IPR012643">
    <property type="entry name" value="Wound_ind"/>
</dbReference>
<gene>
    <name evidence="2" type="ORF">MUK42_37399</name>
</gene>
<dbReference type="AlphaFoldDB" id="A0A9E7JBM0"/>
<reference evidence="2" key="1">
    <citation type="submission" date="2022-05" db="EMBL/GenBank/DDBJ databases">
        <title>The Musa troglodytarum L. genome provides insights into the mechanism of non-climacteric behaviour and enrichment of carotenoids.</title>
        <authorList>
            <person name="Wang J."/>
        </authorList>
    </citation>
    <scope>NUCLEOTIDE SEQUENCE</scope>
    <source>
        <tissue evidence="2">Leaf</tissue>
    </source>
</reference>